<reference evidence="4" key="1">
    <citation type="submission" date="2017-02" db="UniProtKB">
        <authorList>
            <consortium name="WormBaseParasite"/>
        </authorList>
    </citation>
    <scope>IDENTIFICATION</scope>
</reference>
<evidence type="ECO:0000313" key="4">
    <source>
        <dbReference type="WBParaSite" id="HPLM_0001767101-mRNA-1"/>
    </source>
</evidence>
<proteinExistence type="predicted"/>
<evidence type="ECO:0000313" key="2">
    <source>
        <dbReference type="EMBL" id="VDO66262.1"/>
    </source>
</evidence>
<sequence>MASTYQKSGPRLQAGQTLKNKKKKNDVVERVFTLCQQIPLMVWKIPNCPKLHRQY</sequence>
<name>A0A0N4X0A2_HAEPC</name>
<keyword evidence="3" id="KW-1185">Reference proteome</keyword>
<feature type="region of interest" description="Disordered" evidence="1">
    <location>
        <begin position="1"/>
        <end position="24"/>
    </location>
</feature>
<evidence type="ECO:0000256" key="1">
    <source>
        <dbReference type="SAM" id="MobiDB-lite"/>
    </source>
</evidence>
<organism evidence="4">
    <name type="scientific">Haemonchus placei</name>
    <name type="common">Barber's pole worm</name>
    <dbReference type="NCBI Taxonomy" id="6290"/>
    <lineage>
        <taxon>Eukaryota</taxon>
        <taxon>Metazoa</taxon>
        <taxon>Ecdysozoa</taxon>
        <taxon>Nematoda</taxon>
        <taxon>Chromadorea</taxon>
        <taxon>Rhabditida</taxon>
        <taxon>Rhabditina</taxon>
        <taxon>Rhabditomorpha</taxon>
        <taxon>Strongyloidea</taxon>
        <taxon>Trichostrongylidae</taxon>
        <taxon>Haemonchus</taxon>
    </lineage>
</organism>
<reference evidence="2 3" key="2">
    <citation type="submission" date="2018-11" db="EMBL/GenBank/DDBJ databases">
        <authorList>
            <consortium name="Pathogen Informatics"/>
        </authorList>
    </citation>
    <scope>NUCLEOTIDE SEQUENCE [LARGE SCALE GENOMIC DNA]</scope>
    <source>
        <strain evidence="2 3">MHpl1</strain>
    </source>
</reference>
<protein>
    <submittedName>
        <fullName evidence="4">Transposase</fullName>
    </submittedName>
</protein>
<dbReference type="Proteomes" id="UP000268014">
    <property type="component" value="Unassembled WGS sequence"/>
</dbReference>
<evidence type="ECO:0000313" key="3">
    <source>
        <dbReference type="Proteomes" id="UP000268014"/>
    </source>
</evidence>
<dbReference type="EMBL" id="UZAF01020089">
    <property type="protein sequence ID" value="VDO66262.1"/>
    <property type="molecule type" value="Genomic_DNA"/>
</dbReference>
<accession>A0A0N4X0A2</accession>
<gene>
    <name evidence="2" type="ORF">HPLM_LOCUS17663</name>
</gene>
<dbReference type="AlphaFoldDB" id="A0A0N4X0A2"/>
<dbReference type="WBParaSite" id="HPLM_0001767101-mRNA-1">
    <property type="protein sequence ID" value="HPLM_0001767101-mRNA-1"/>
    <property type="gene ID" value="HPLM_0001767101"/>
</dbReference>